<keyword evidence="2" id="KW-0472">Membrane</keyword>
<dbReference type="InterPro" id="IPR006311">
    <property type="entry name" value="TAT_signal"/>
</dbReference>
<dbReference type="KEGG" id="ard:AXF14_10370"/>
<sequence>MPTPNDHTTPSQQPEQQAVPANDEVTSENAADILAADDAEDTAPARKGTSRRNLLIGGGVAVAALAVGGGWWATRSNKGADGVTGAAEEIKLVIGGDICAAPLYAAYHQGYFDDANLNVKLVRTQLTEDAKDAVGSGKYTGAPGIFFSWLEPIYNGLDARLAGGFHSGCLRMVVGNDSPITSLADLKGKKIGVPSLASSAFAYFSIGLTDAGIDPDPKAGQITWTTVDQDSLGTALADGTVDAITGSDPGALLPVLKGTAHELANNDDAAFCCSVALNGTFVKEHRAEAKALTEAWFKGSDWLAAGDDHLAEMAKTEVDNDYVATDEATVLKVLKTYGWTASAVDFRKAIEPGIGEFKKTGFISSSIDAKTLADKVYVDLGITR</sequence>
<proteinExistence type="predicted"/>
<dbReference type="RefSeq" id="WP_067943025.1">
    <property type="nucleotide sequence ID" value="NZ_CP014228.1"/>
</dbReference>
<organism evidence="4 5">
    <name type="scientific">Actinomyces radicidentis</name>
    <dbReference type="NCBI Taxonomy" id="111015"/>
    <lineage>
        <taxon>Bacteria</taxon>
        <taxon>Bacillati</taxon>
        <taxon>Actinomycetota</taxon>
        <taxon>Actinomycetes</taxon>
        <taxon>Actinomycetales</taxon>
        <taxon>Actinomycetaceae</taxon>
        <taxon>Actinomyces</taxon>
    </lineage>
</organism>
<feature type="region of interest" description="Disordered" evidence="1">
    <location>
        <begin position="1"/>
        <end position="48"/>
    </location>
</feature>
<keyword evidence="2" id="KW-1133">Transmembrane helix</keyword>
<name>A0A0X8JFH7_ACTRD</name>
<reference evidence="5" key="1">
    <citation type="submission" date="2016-02" db="EMBL/GenBank/DDBJ databases">
        <authorList>
            <person name="Holder M.E."/>
            <person name="Ajami N.J."/>
            <person name="Petrosino J.F."/>
        </authorList>
    </citation>
    <scope>NUCLEOTIDE SEQUENCE [LARGE SCALE GENOMIC DNA]</scope>
    <source>
        <strain evidence="5">CCUG 36733</strain>
    </source>
</reference>
<gene>
    <name evidence="4" type="ORF">AXF14_10370</name>
</gene>
<evidence type="ECO:0000313" key="5">
    <source>
        <dbReference type="Proteomes" id="UP000065220"/>
    </source>
</evidence>
<dbReference type="OrthoDB" id="506623at2"/>
<dbReference type="PROSITE" id="PS51318">
    <property type="entry name" value="TAT"/>
    <property type="match status" value="1"/>
</dbReference>
<feature type="compositionally biased region" description="Polar residues" evidence="1">
    <location>
        <begin position="1"/>
        <end position="16"/>
    </location>
</feature>
<keyword evidence="2" id="KW-0812">Transmembrane</keyword>
<dbReference type="Pfam" id="PF09084">
    <property type="entry name" value="NMT1"/>
    <property type="match status" value="1"/>
</dbReference>
<dbReference type="SUPFAM" id="SSF53850">
    <property type="entry name" value="Periplasmic binding protein-like II"/>
    <property type="match status" value="1"/>
</dbReference>
<dbReference type="STRING" id="111015.AXF14_10370"/>
<dbReference type="AlphaFoldDB" id="A0A0X8JFH7"/>
<evidence type="ECO:0000259" key="3">
    <source>
        <dbReference type="Pfam" id="PF09084"/>
    </source>
</evidence>
<dbReference type="PANTHER" id="PTHR30024">
    <property type="entry name" value="ALIPHATIC SULFONATES-BINDING PROTEIN-RELATED"/>
    <property type="match status" value="1"/>
</dbReference>
<protein>
    <recommendedName>
        <fullName evidence="3">SsuA/THI5-like domain-containing protein</fullName>
    </recommendedName>
</protein>
<feature type="domain" description="SsuA/THI5-like" evidence="3">
    <location>
        <begin position="101"/>
        <end position="305"/>
    </location>
</feature>
<dbReference type="Gene3D" id="3.40.190.10">
    <property type="entry name" value="Periplasmic binding protein-like II"/>
    <property type="match status" value="2"/>
</dbReference>
<dbReference type="Proteomes" id="UP000065220">
    <property type="component" value="Chromosome"/>
</dbReference>
<evidence type="ECO:0000256" key="2">
    <source>
        <dbReference type="SAM" id="Phobius"/>
    </source>
</evidence>
<accession>A0A0X8JFH7</accession>
<dbReference type="EMBL" id="CP014228">
    <property type="protein sequence ID" value="AMD87907.1"/>
    <property type="molecule type" value="Genomic_DNA"/>
</dbReference>
<dbReference type="PANTHER" id="PTHR30024:SF42">
    <property type="entry name" value="ALIPHATIC SULFONATES-BINDING PROTEIN-RELATED"/>
    <property type="match status" value="1"/>
</dbReference>
<evidence type="ECO:0000256" key="1">
    <source>
        <dbReference type="SAM" id="MobiDB-lite"/>
    </source>
</evidence>
<keyword evidence="5" id="KW-1185">Reference proteome</keyword>
<dbReference type="InterPro" id="IPR015168">
    <property type="entry name" value="SsuA/THI5"/>
</dbReference>
<evidence type="ECO:0000313" key="4">
    <source>
        <dbReference type="EMBL" id="AMD87907.1"/>
    </source>
</evidence>
<feature type="transmembrane region" description="Helical" evidence="2">
    <location>
        <begin position="54"/>
        <end position="73"/>
    </location>
</feature>